<name>A0A0D3FWU1_9ORYZ</name>
<dbReference type="EnsemblPlants" id="OBART04G15440.1">
    <property type="protein sequence ID" value="OBART04G15440.1"/>
    <property type="gene ID" value="OBART04G15440"/>
</dbReference>
<feature type="chain" id="PRO_5002272030" evidence="2">
    <location>
        <begin position="35"/>
        <end position="143"/>
    </location>
</feature>
<feature type="signal peptide" evidence="2">
    <location>
        <begin position="1"/>
        <end position="34"/>
    </location>
</feature>
<keyword evidence="2" id="KW-0732">Signal</keyword>
<feature type="compositionally biased region" description="Basic and acidic residues" evidence="1">
    <location>
        <begin position="105"/>
        <end position="122"/>
    </location>
</feature>
<dbReference type="AlphaFoldDB" id="A0A0D3FWU1"/>
<evidence type="ECO:0000313" key="4">
    <source>
        <dbReference type="Proteomes" id="UP000026960"/>
    </source>
</evidence>
<proteinExistence type="predicted"/>
<evidence type="ECO:0000256" key="1">
    <source>
        <dbReference type="SAM" id="MobiDB-lite"/>
    </source>
</evidence>
<protein>
    <submittedName>
        <fullName evidence="3">Uncharacterized protein</fullName>
    </submittedName>
</protein>
<dbReference type="PaxDb" id="65489-OBART04G15440.1"/>
<dbReference type="Proteomes" id="UP000026960">
    <property type="component" value="Chromosome 4"/>
</dbReference>
<dbReference type="eggNOG" id="ENOG502R65E">
    <property type="taxonomic scope" value="Eukaryota"/>
</dbReference>
<evidence type="ECO:0000256" key="2">
    <source>
        <dbReference type="SAM" id="SignalP"/>
    </source>
</evidence>
<sequence>MSSRRTSAANLLAVALLIISLLLLPLLHLPVAHARHVAVLKATDSSSAISIRSGHVEPTPASGAVQRRPASSGASNRGGGGRRRRAAASSRSTVEMRASAWAKHHRDEVARMHEMLKRDYASKARRRSPINNGEPSLEEEDLP</sequence>
<keyword evidence="4" id="KW-1185">Reference proteome</keyword>
<feature type="region of interest" description="Disordered" evidence="1">
    <location>
        <begin position="45"/>
        <end position="143"/>
    </location>
</feature>
<evidence type="ECO:0000313" key="3">
    <source>
        <dbReference type="EnsemblPlants" id="OBART04G15440.1"/>
    </source>
</evidence>
<reference evidence="3" key="2">
    <citation type="submission" date="2015-03" db="UniProtKB">
        <authorList>
            <consortium name="EnsemblPlants"/>
        </authorList>
    </citation>
    <scope>IDENTIFICATION</scope>
</reference>
<reference evidence="3" key="1">
    <citation type="journal article" date="2009" name="Rice">
        <title>De Novo Next Generation Sequencing of Plant Genomes.</title>
        <authorList>
            <person name="Rounsley S."/>
            <person name="Marri P.R."/>
            <person name="Yu Y."/>
            <person name="He R."/>
            <person name="Sisneros N."/>
            <person name="Goicoechea J.L."/>
            <person name="Lee S.J."/>
            <person name="Angelova A."/>
            <person name="Kudrna D."/>
            <person name="Luo M."/>
            <person name="Affourtit J."/>
            <person name="Desany B."/>
            <person name="Knight J."/>
            <person name="Niazi F."/>
            <person name="Egholm M."/>
            <person name="Wing R.A."/>
        </authorList>
    </citation>
    <scope>NUCLEOTIDE SEQUENCE [LARGE SCALE GENOMIC DNA]</scope>
    <source>
        <strain evidence="3">cv. IRGC 105608</strain>
    </source>
</reference>
<accession>A0A0D3FWU1</accession>
<organism evidence="3">
    <name type="scientific">Oryza barthii</name>
    <dbReference type="NCBI Taxonomy" id="65489"/>
    <lineage>
        <taxon>Eukaryota</taxon>
        <taxon>Viridiplantae</taxon>
        <taxon>Streptophyta</taxon>
        <taxon>Embryophyta</taxon>
        <taxon>Tracheophyta</taxon>
        <taxon>Spermatophyta</taxon>
        <taxon>Magnoliopsida</taxon>
        <taxon>Liliopsida</taxon>
        <taxon>Poales</taxon>
        <taxon>Poaceae</taxon>
        <taxon>BOP clade</taxon>
        <taxon>Oryzoideae</taxon>
        <taxon>Oryzeae</taxon>
        <taxon>Oryzinae</taxon>
        <taxon>Oryza</taxon>
    </lineage>
</organism>
<dbReference type="Gramene" id="OBART04G15440.1">
    <property type="protein sequence ID" value="OBART04G15440.1"/>
    <property type="gene ID" value="OBART04G15440"/>
</dbReference>
<dbReference type="HOGENOM" id="CLU_141255_0_0_1"/>